<keyword evidence="3" id="KW-1185">Reference proteome</keyword>
<dbReference type="PANTHER" id="PTHR31374">
    <property type="entry name" value="AUXIN-INDUCED PROTEIN-LIKE-RELATED"/>
    <property type="match status" value="1"/>
</dbReference>
<organism evidence="2 3">
    <name type="scientific">Canna indica</name>
    <name type="common">Indian-shot</name>
    <dbReference type="NCBI Taxonomy" id="4628"/>
    <lineage>
        <taxon>Eukaryota</taxon>
        <taxon>Viridiplantae</taxon>
        <taxon>Streptophyta</taxon>
        <taxon>Embryophyta</taxon>
        <taxon>Tracheophyta</taxon>
        <taxon>Spermatophyta</taxon>
        <taxon>Magnoliopsida</taxon>
        <taxon>Liliopsida</taxon>
        <taxon>Zingiberales</taxon>
        <taxon>Cannaceae</taxon>
        <taxon>Canna</taxon>
    </lineage>
</organism>
<evidence type="ECO:0000313" key="2">
    <source>
        <dbReference type="EMBL" id="WOK99550.1"/>
    </source>
</evidence>
<dbReference type="AlphaFoldDB" id="A0AAQ3Q7S0"/>
<evidence type="ECO:0000313" key="3">
    <source>
        <dbReference type="Proteomes" id="UP001327560"/>
    </source>
</evidence>
<proteinExistence type="inferred from homology"/>
<dbReference type="InterPro" id="IPR003676">
    <property type="entry name" value="SAUR_fam"/>
</dbReference>
<dbReference type="PANTHER" id="PTHR31374:SF198">
    <property type="entry name" value="AUXIN-RESPONSIVE PROTEIN SAUR72"/>
    <property type="match status" value="1"/>
</dbReference>
<reference evidence="2 3" key="1">
    <citation type="submission" date="2023-10" db="EMBL/GenBank/DDBJ databases">
        <title>Chromosome-scale genome assembly provides insights into flower coloration mechanisms of Canna indica.</title>
        <authorList>
            <person name="Li C."/>
        </authorList>
    </citation>
    <scope>NUCLEOTIDE SEQUENCE [LARGE SCALE GENOMIC DNA]</scope>
    <source>
        <tissue evidence="2">Flower</tissue>
    </source>
</reference>
<comment type="similarity">
    <text evidence="1">Belongs to the ARG7 family.</text>
</comment>
<dbReference type="Pfam" id="PF02519">
    <property type="entry name" value="Auxin_inducible"/>
    <property type="match status" value="1"/>
</dbReference>
<dbReference type="Proteomes" id="UP001327560">
    <property type="component" value="Chromosome 2"/>
</dbReference>
<protein>
    <submittedName>
        <fullName evidence="2">Uncharacterized protein</fullName>
    </submittedName>
</protein>
<gene>
    <name evidence="2" type="ORF">Cni_G08262</name>
</gene>
<sequence>MHPARKPAVYRETNPLQEFDPFIHLASMQIMKKKQQQQQQQRRRVRVKCSPSGDVVDELRATRRGFVPVLVGTGEDEEELQRFMVSVEVLKHPCLVGLLEMAAEEFGYHQKGVLTIPCHPQLFQQLVEEHAIKQTKCFPMPLPHI</sequence>
<dbReference type="EMBL" id="CP136891">
    <property type="protein sequence ID" value="WOK99550.1"/>
    <property type="molecule type" value="Genomic_DNA"/>
</dbReference>
<dbReference type="GO" id="GO:0009733">
    <property type="term" value="P:response to auxin"/>
    <property type="evidence" value="ECO:0007669"/>
    <property type="project" value="InterPro"/>
</dbReference>
<accession>A0AAQ3Q7S0</accession>
<name>A0AAQ3Q7S0_9LILI</name>
<evidence type="ECO:0000256" key="1">
    <source>
        <dbReference type="ARBA" id="ARBA00006974"/>
    </source>
</evidence>